<organism evidence="2 3">
    <name type="scientific">Candidatus Ruania gallistercoris</name>
    <dbReference type="NCBI Taxonomy" id="2838746"/>
    <lineage>
        <taxon>Bacteria</taxon>
        <taxon>Bacillati</taxon>
        <taxon>Actinomycetota</taxon>
        <taxon>Actinomycetes</taxon>
        <taxon>Micrococcales</taxon>
        <taxon>Ruaniaceae</taxon>
        <taxon>Ruania</taxon>
    </lineage>
</organism>
<comment type="caution">
    <text evidence="2">The sequence shown here is derived from an EMBL/GenBank/DDBJ whole genome shotgun (WGS) entry which is preliminary data.</text>
</comment>
<evidence type="ECO:0000313" key="2">
    <source>
        <dbReference type="EMBL" id="HIZ35714.1"/>
    </source>
</evidence>
<sequence length="208" mass="22085">MPIDLDHLVYAGPDLGALVTGVHDATGVAPQPGGSHEGRGTANALLGLGAGRYLELLGPDPAQGEPDRARPLRVDEVSAPRMVGWAVRTPSIDHLVDSARADGYDPGPVAPMSRRTPDGALLRWRLTPPEGGYDGVVPFLIDWQDSPHPAEGLPEVELVRVMINHPQATDVRAALTAVDAYDLIELAPGEQVRMQIVLDTPNGRLTLG</sequence>
<dbReference type="AlphaFoldDB" id="A0A9D2EDJ8"/>
<accession>A0A9D2EDJ8</accession>
<dbReference type="PANTHER" id="PTHR40265">
    <property type="entry name" value="BLL2707 PROTEIN"/>
    <property type="match status" value="1"/>
</dbReference>
<dbReference type="Pfam" id="PF13468">
    <property type="entry name" value="Glyoxalase_3"/>
    <property type="match status" value="1"/>
</dbReference>
<dbReference type="SUPFAM" id="SSF54593">
    <property type="entry name" value="Glyoxalase/Bleomycin resistance protein/Dihydroxybiphenyl dioxygenase"/>
    <property type="match status" value="1"/>
</dbReference>
<feature type="domain" description="Glyoxalase-like" evidence="1">
    <location>
        <begin position="5"/>
        <end position="177"/>
    </location>
</feature>
<protein>
    <submittedName>
        <fullName evidence="2">VOC family protein</fullName>
    </submittedName>
</protein>
<dbReference type="EMBL" id="DXBY01000137">
    <property type="protein sequence ID" value="HIZ35714.1"/>
    <property type="molecule type" value="Genomic_DNA"/>
</dbReference>
<name>A0A9D2EDJ8_9MICO</name>
<evidence type="ECO:0000259" key="1">
    <source>
        <dbReference type="Pfam" id="PF13468"/>
    </source>
</evidence>
<proteinExistence type="predicted"/>
<dbReference type="InterPro" id="IPR025870">
    <property type="entry name" value="Glyoxalase-like_dom"/>
</dbReference>
<evidence type="ECO:0000313" key="3">
    <source>
        <dbReference type="Proteomes" id="UP000824037"/>
    </source>
</evidence>
<dbReference type="Proteomes" id="UP000824037">
    <property type="component" value="Unassembled WGS sequence"/>
</dbReference>
<reference evidence="2" key="2">
    <citation type="submission" date="2021-04" db="EMBL/GenBank/DDBJ databases">
        <authorList>
            <person name="Gilroy R."/>
        </authorList>
    </citation>
    <scope>NUCLEOTIDE SEQUENCE</scope>
    <source>
        <strain evidence="2">ChiGjej4B4-7305</strain>
    </source>
</reference>
<gene>
    <name evidence="2" type="ORF">H9815_08040</name>
</gene>
<reference evidence="2" key="1">
    <citation type="journal article" date="2021" name="PeerJ">
        <title>Extensive microbial diversity within the chicken gut microbiome revealed by metagenomics and culture.</title>
        <authorList>
            <person name="Gilroy R."/>
            <person name="Ravi A."/>
            <person name="Getino M."/>
            <person name="Pursley I."/>
            <person name="Horton D.L."/>
            <person name="Alikhan N.F."/>
            <person name="Baker D."/>
            <person name="Gharbi K."/>
            <person name="Hall N."/>
            <person name="Watson M."/>
            <person name="Adriaenssens E.M."/>
            <person name="Foster-Nyarko E."/>
            <person name="Jarju S."/>
            <person name="Secka A."/>
            <person name="Antonio M."/>
            <person name="Oren A."/>
            <person name="Chaudhuri R.R."/>
            <person name="La Ragione R."/>
            <person name="Hildebrand F."/>
            <person name="Pallen M.J."/>
        </authorList>
    </citation>
    <scope>NUCLEOTIDE SEQUENCE</scope>
    <source>
        <strain evidence="2">ChiGjej4B4-7305</strain>
    </source>
</reference>
<dbReference type="Gene3D" id="3.10.180.10">
    <property type="entry name" value="2,3-Dihydroxybiphenyl 1,2-Dioxygenase, domain 1"/>
    <property type="match status" value="1"/>
</dbReference>
<dbReference type="InterPro" id="IPR029068">
    <property type="entry name" value="Glyas_Bleomycin-R_OHBP_Dase"/>
</dbReference>
<dbReference type="PANTHER" id="PTHR40265:SF1">
    <property type="entry name" value="GLYOXALASE-LIKE DOMAIN-CONTAINING PROTEIN"/>
    <property type="match status" value="1"/>
</dbReference>